<evidence type="ECO:0000313" key="8">
    <source>
        <dbReference type="Proteomes" id="UP000179334"/>
    </source>
</evidence>
<evidence type="ECO:0000313" key="7">
    <source>
        <dbReference type="EMBL" id="OGI41121.1"/>
    </source>
</evidence>
<dbReference type="AlphaFoldDB" id="A0A1F6T7K4"/>
<sequence length="319" mass="35347">WNHGLAPGDETYYFKPGTSLRAVAQELRGRSVLTETVSFVWGATLMGHSRALKAGEYRFPAGTSALALLDQVVSGRVVEYPVRFVEGWSFRQMLAALDEAPKLTRTLAGLPPSEIMMRLGYPNVHPEGRFYPDTYNYPSGQMDYTILAKAFDKMRERLAREWEGREEGLPLKTPDEALVLASIIEKETGKAEERPLIAGVFINRLRKGMKLQTDPTVIYGIGPGFDGNLRLRDLKKDTPYNTYTRAGLPPTPIAMPSGKALHAALHPAKTRALYFVSRGDGSHQFSETLEEHNRAVVQYQLGGRSKAVASNPAKGDLAR</sequence>
<gene>
    <name evidence="7" type="ORF">A2V91_02570</name>
</gene>
<dbReference type="EMBL" id="MFSR01000002">
    <property type="protein sequence ID" value="OGI41121.1"/>
    <property type="molecule type" value="Genomic_DNA"/>
</dbReference>
<dbReference type="GO" id="GO:0016829">
    <property type="term" value="F:lyase activity"/>
    <property type="evidence" value="ECO:0007669"/>
    <property type="project" value="UniProtKB-KW"/>
</dbReference>
<organism evidence="7 8">
    <name type="scientific">Candidatus Muproteobacteria bacterium RBG_16_64_10</name>
    <dbReference type="NCBI Taxonomy" id="1817757"/>
    <lineage>
        <taxon>Bacteria</taxon>
        <taxon>Pseudomonadati</taxon>
        <taxon>Pseudomonadota</taxon>
        <taxon>Candidatus Muproteobacteria</taxon>
    </lineage>
</organism>
<keyword evidence="3" id="KW-1133">Transmembrane helix</keyword>
<keyword evidence="5" id="KW-0456">Lyase</keyword>
<feature type="non-terminal residue" evidence="7">
    <location>
        <position position="1"/>
    </location>
</feature>
<dbReference type="NCBIfam" id="TIGR00247">
    <property type="entry name" value="endolytic transglycosylase MltG"/>
    <property type="match status" value="1"/>
</dbReference>
<evidence type="ECO:0000256" key="2">
    <source>
        <dbReference type="ARBA" id="ARBA00022692"/>
    </source>
</evidence>
<dbReference type="CDD" id="cd08010">
    <property type="entry name" value="MltG_like"/>
    <property type="match status" value="1"/>
</dbReference>
<dbReference type="Gene3D" id="3.30.1490.480">
    <property type="entry name" value="Endolytic murein transglycosylase"/>
    <property type="match status" value="1"/>
</dbReference>
<evidence type="ECO:0000256" key="3">
    <source>
        <dbReference type="ARBA" id="ARBA00022989"/>
    </source>
</evidence>
<dbReference type="GO" id="GO:0071555">
    <property type="term" value="P:cell wall organization"/>
    <property type="evidence" value="ECO:0007669"/>
    <property type="project" value="UniProtKB-KW"/>
</dbReference>
<accession>A0A1F6T7K4</accession>
<dbReference type="Pfam" id="PF02618">
    <property type="entry name" value="YceG"/>
    <property type="match status" value="1"/>
</dbReference>
<keyword evidence="4" id="KW-0472">Membrane</keyword>
<dbReference type="InterPro" id="IPR003770">
    <property type="entry name" value="MLTG-like"/>
</dbReference>
<evidence type="ECO:0000256" key="6">
    <source>
        <dbReference type="ARBA" id="ARBA00023316"/>
    </source>
</evidence>
<comment type="caution">
    <text evidence="7">The sequence shown here is derived from an EMBL/GenBank/DDBJ whole genome shotgun (WGS) entry which is preliminary data.</text>
</comment>
<dbReference type="PANTHER" id="PTHR30518:SF2">
    <property type="entry name" value="ENDOLYTIC MUREIN TRANSGLYCOSYLASE"/>
    <property type="match status" value="1"/>
</dbReference>
<keyword evidence="1" id="KW-1003">Cell membrane</keyword>
<dbReference type="Gene3D" id="3.30.160.60">
    <property type="entry name" value="Classic Zinc Finger"/>
    <property type="match status" value="1"/>
</dbReference>
<dbReference type="PANTHER" id="PTHR30518">
    <property type="entry name" value="ENDOLYTIC MUREIN TRANSGLYCOSYLASE"/>
    <property type="match status" value="1"/>
</dbReference>
<proteinExistence type="inferred from homology"/>
<evidence type="ECO:0000256" key="5">
    <source>
        <dbReference type="ARBA" id="ARBA00023239"/>
    </source>
</evidence>
<reference evidence="7 8" key="1">
    <citation type="journal article" date="2016" name="Nat. Commun.">
        <title>Thousands of microbial genomes shed light on interconnected biogeochemical processes in an aquifer system.</title>
        <authorList>
            <person name="Anantharaman K."/>
            <person name="Brown C.T."/>
            <person name="Hug L.A."/>
            <person name="Sharon I."/>
            <person name="Castelle C.J."/>
            <person name="Probst A.J."/>
            <person name="Thomas B.C."/>
            <person name="Singh A."/>
            <person name="Wilkins M.J."/>
            <person name="Karaoz U."/>
            <person name="Brodie E.L."/>
            <person name="Williams K.H."/>
            <person name="Hubbard S.S."/>
            <person name="Banfield J.F."/>
        </authorList>
    </citation>
    <scope>NUCLEOTIDE SEQUENCE [LARGE SCALE GENOMIC DNA]</scope>
</reference>
<dbReference type="Proteomes" id="UP000179334">
    <property type="component" value="Unassembled WGS sequence"/>
</dbReference>
<protein>
    <recommendedName>
        <fullName evidence="9">Aminodeoxychorismate lyase</fullName>
    </recommendedName>
</protein>
<evidence type="ECO:0000256" key="1">
    <source>
        <dbReference type="ARBA" id="ARBA00022475"/>
    </source>
</evidence>
<keyword evidence="2" id="KW-0812">Transmembrane</keyword>
<evidence type="ECO:0000256" key="4">
    <source>
        <dbReference type="ARBA" id="ARBA00023136"/>
    </source>
</evidence>
<dbReference type="HAMAP" id="MF_02065">
    <property type="entry name" value="MltG"/>
    <property type="match status" value="1"/>
</dbReference>
<evidence type="ECO:0008006" key="9">
    <source>
        <dbReference type="Google" id="ProtNLM"/>
    </source>
</evidence>
<keyword evidence="6" id="KW-0961">Cell wall biogenesis/degradation</keyword>
<name>A0A1F6T7K4_9PROT</name>